<dbReference type="PRINTS" id="PR00377">
    <property type="entry name" value="IMPHPHTASES"/>
</dbReference>
<evidence type="ECO:0000313" key="6">
    <source>
        <dbReference type="Proteomes" id="UP000541426"/>
    </source>
</evidence>
<dbReference type="InterPro" id="IPR000760">
    <property type="entry name" value="Inositol_monophosphatase-like"/>
</dbReference>
<dbReference type="PROSITE" id="PS00630">
    <property type="entry name" value="IMP_2"/>
    <property type="match status" value="1"/>
</dbReference>
<feature type="binding site" evidence="4">
    <location>
        <position position="206"/>
    </location>
    <ligand>
        <name>Mg(2+)</name>
        <dbReference type="ChEBI" id="CHEBI:18420"/>
        <label>1</label>
        <note>catalytic</note>
    </ligand>
</feature>
<dbReference type="AlphaFoldDB" id="A0A7W6DL42"/>
<dbReference type="GO" id="GO:0006020">
    <property type="term" value="P:inositol metabolic process"/>
    <property type="evidence" value="ECO:0007669"/>
    <property type="project" value="TreeGrafter"/>
</dbReference>
<dbReference type="SUPFAM" id="SSF56655">
    <property type="entry name" value="Carbohydrate phosphatase"/>
    <property type="match status" value="1"/>
</dbReference>
<keyword evidence="5" id="KW-0378">Hydrolase</keyword>
<sequence>MPETDLELLIRAAHEAGTVARSFLGQDLGIEQKDDGQGPVTKADLAVNAQLERILRAARPGYGWLSEESLDDPQRLATSRAFIVDPIDGTRSYIEGAKTWAHSLAVVENGTATAAVVYLPMLDRLYTAAQGAGAHINGTPLSVTQRAEANGAEVLATRPAMESRYWIKGAPEVTRHHRPSLAYRQSLVAEGRFDAMFTFRPTWEWDIAAGSLLLSEAGAQVSDRHGAPLVFNAAHPQVDGMVAANPTLHAALLHRLR</sequence>
<accession>A0A7W6DL42</accession>
<feature type="binding site" evidence="4">
    <location>
        <position position="87"/>
    </location>
    <ligand>
        <name>Mg(2+)</name>
        <dbReference type="ChEBI" id="CHEBI:18420"/>
        <label>1</label>
        <note>catalytic</note>
    </ligand>
</feature>
<dbReference type="Gene3D" id="3.40.190.80">
    <property type="match status" value="1"/>
</dbReference>
<evidence type="ECO:0000313" key="5">
    <source>
        <dbReference type="EMBL" id="MBB3984787.1"/>
    </source>
</evidence>
<feature type="binding site" evidence="4">
    <location>
        <position position="67"/>
    </location>
    <ligand>
        <name>Mg(2+)</name>
        <dbReference type="ChEBI" id="CHEBI:18420"/>
        <label>1</label>
        <note>catalytic</note>
    </ligand>
</feature>
<proteinExistence type="inferred from homology"/>
<dbReference type="RefSeq" id="WP_183963705.1">
    <property type="nucleotide sequence ID" value="NZ_BAABBZ010000014.1"/>
</dbReference>
<evidence type="ECO:0000256" key="3">
    <source>
        <dbReference type="ARBA" id="ARBA00022842"/>
    </source>
</evidence>
<dbReference type="GO" id="GO:0008934">
    <property type="term" value="F:inositol monophosphate 1-phosphatase activity"/>
    <property type="evidence" value="ECO:0007669"/>
    <property type="project" value="TreeGrafter"/>
</dbReference>
<organism evidence="5 6">
    <name type="scientific">Sagittula marina</name>
    <dbReference type="NCBI Taxonomy" id="943940"/>
    <lineage>
        <taxon>Bacteria</taxon>
        <taxon>Pseudomonadati</taxon>
        <taxon>Pseudomonadota</taxon>
        <taxon>Alphaproteobacteria</taxon>
        <taxon>Rhodobacterales</taxon>
        <taxon>Roseobacteraceae</taxon>
        <taxon>Sagittula</taxon>
    </lineage>
</organism>
<feature type="binding site" evidence="4">
    <location>
        <position position="88"/>
    </location>
    <ligand>
        <name>Mg(2+)</name>
        <dbReference type="ChEBI" id="CHEBI:18420"/>
        <label>1</label>
        <note>catalytic</note>
    </ligand>
</feature>
<comment type="similarity">
    <text evidence="1">Belongs to the inositol monophosphatase superfamily.</text>
</comment>
<comment type="caution">
    <text evidence="5">The sequence shown here is derived from an EMBL/GenBank/DDBJ whole genome shotgun (WGS) entry which is preliminary data.</text>
</comment>
<dbReference type="EC" id="3.1.3.25" evidence="5"/>
<dbReference type="Pfam" id="PF00459">
    <property type="entry name" value="Inositol_P"/>
    <property type="match status" value="1"/>
</dbReference>
<dbReference type="PANTHER" id="PTHR20854">
    <property type="entry name" value="INOSITOL MONOPHOSPHATASE"/>
    <property type="match status" value="1"/>
</dbReference>
<dbReference type="InterPro" id="IPR020550">
    <property type="entry name" value="Inositol_monophosphatase_CS"/>
</dbReference>
<dbReference type="CDD" id="cd01638">
    <property type="entry name" value="CysQ"/>
    <property type="match status" value="1"/>
</dbReference>
<evidence type="ECO:0000256" key="2">
    <source>
        <dbReference type="ARBA" id="ARBA00022723"/>
    </source>
</evidence>
<dbReference type="Proteomes" id="UP000541426">
    <property type="component" value="Unassembled WGS sequence"/>
</dbReference>
<reference evidence="5 6" key="1">
    <citation type="submission" date="2020-08" db="EMBL/GenBank/DDBJ databases">
        <title>Genomic Encyclopedia of Type Strains, Phase IV (KMG-IV): sequencing the most valuable type-strain genomes for metagenomic binning, comparative biology and taxonomic classification.</title>
        <authorList>
            <person name="Goeker M."/>
        </authorList>
    </citation>
    <scope>NUCLEOTIDE SEQUENCE [LARGE SCALE GENOMIC DNA]</scope>
    <source>
        <strain evidence="5 6">DSM 102235</strain>
    </source>
</reference>
<dbReference type="GO" id="GO:0046854">
    <property type="term" value="P:phosphatidylinositol phosphate biosynthetic process"/>
    <property type="evidence" value="ECO:0007669"/>
    <property type="project" value="InterPro"/>
</dbReference>
<dbReference type="EMBL" id="JACIEJ010000002">
    <property type="protein sequence ID" value="MBB3984787.1"/>
    <property type="molecule type" value="Genomic_DNA"/>
</dbReference>
<dbReference type="GO" id="GO:0046872">
    <property type="term" value="F:metal ion binding"/>
    <property type="evidence" value="ECO:0007669"/>
    <property type="project" value="UniProtKB-KW"/>
</dbReference>
<feature type="binding site" evidence="4">
    <location>
        <position position="85"/>
    </location>
    <ligand>
        <name>Mg(2+)</name>
        <dbReference type="ChEBI" id="CHEBI:18420"/>
        <label>1</label>
        <note>catalytic</note>
    </ligand>
</feature>
<keyword evidence="3 4" id="KW-0460">Magnesium</keyword>
<evidence type="ECO:0000256" key="1">
    <source>
        <dbReference type="ARBA" id="ARBA00009759"/>
    </source>
</evidence>
<evidence type="ECO:0000256" key="4">
    <source>
        <dbReference type="PIRSR" id="PIRSR600760-2"/>
    </source>
</evidence>
<dbReference type="Gene3D" id="3.30.540.10">
    <property type="entry name" value="Fructose-1,6-Bisphosphatase, subunit A, domain 1"/>
    <property type="match status" value="1"/>
</dbReference>
<keyword evidence="2 4" id="KW-0479">Metal-binding</keyword>
<name>A0A7W6DL42_9RHOB</name>
<protein>
    <submittedName>
        <fullName evidence="5">Myo-inositol-1(Or 4)-monophosphatase</fullName>
        <ecNumber evidence="5">3.1.3.25</ecNumber>
    </submittedName>
</protein>
<keyword evidence="6" id="KW-1185">Reference proteome</keyword>
<dbReference type="PANTHER" id="PTHR20854:SF4">
    <property type="entry name" value="INOSITOL-1-MONOPHOSPHATASE-RELATED"/>
    <property type="match status" value="1"/>
</dbReference>
<dbReference type="GO" id="GO:0007165">
    <property type="term" value="P:signal transduction"/>
    <property type="evidence" value="ECO:0007669"/>
    <property type="project" value="TreeGrafter"/>
</dbReference>
<comment type="cofactor">
    <cofactor evidence="4">
        <name>Mg(2+)</name>
        <dbReference type="ChEBI" id="CHEBI:18420"/>
    </cofactor>
</comment>
<gene>
    <name evidence="5" type="ORF">GGQ68_001103</name>
</gene>